<keyword evidence="4" id="KW-1185">Reference proteome</keyword>
<evidence type="ECO:0000313" key="4">
    <source>
        <dbReference type="Proteomes" id="UP001283361"/>
    </source>
</evidence>
<protein>
    <recommendedName>
        <fullName evidence="5">Secreted protein</fullName>
    </recommendedName>
</protein>
<dbReference type="Proteomes" id="UP001283361">
    <property type="component" value="Unassembled WGS sequence"/>
</dbReference>
<dbReference type="AlphaFoldDB" id="A0AAE1A3J1"/>
<evidence type="ECO:0000313" key="3">
    <source>
        <dbReference type="EMBL" id="KAK3780006.1"/>
    </source>
</evidence>
<accession>A0AAE1A3J1</accession>
<organism evidence="3 4">
    <name type="scientific">Elysia crispata</name>
    <name type="common">lettuce slug</name>
    <dbReference type="NCBI Taxonomy" id="231223"/>
    <lineage>
        <taxon>Eukaryota</taxon>
        <taxon>Metazoa</taxon>
        <taxon>Spiralia</taxon>
        <taxon>Lophotrochozoa</taxon>
        <taxon>Mollusca</taxon>
        <taxon>Gastropoda</taxon>
        <taxon>Heterobranchia</taxon>
        <taxon>Euthyneura</taxon>
        <taxon>Panpulmonata</taxon>
        <taxon>Sacoglossa</taxon>
        <taxon>Placobranchoidea</taxon>
        <taxon>Plakobranchidae</taxon>
        <taxon>Elysia</taxon>
    </lineage>
</organism>
<proteinExistence type="predicted"/>
<sequence>MSITRITFIFFFWLTHEVRTIYYQVGKRLQTPNPRPWLAPVTRLNTEEDLNLQTPNPRPWLTPVTRLNTEEDLNLQTPNPRPWLAPVTRLNRGRS</sequence>
<reference evidence="3" key="1">
    <citation type="journal article" date="2023" name="G3 (Bethesda)">
        <title>A reference genome for the long-term kleptoplast-retaining sea slug Elysia crispata morphotype clarki.</title>
        <authorList>
            <person name="Eastman K.E."/>
            <person name="Pendleton A.L."/>
            <person name="Shaikh M.A."/>
            <person name="Suttiyut T."/>
            <person name="Ogas R."/>
            <person name="Tomko P."/>
            <person name="Gavelis G."/>
            <person name="Widhalm J.R."/>
            <person name="Wisecaver J.H."/>
        </authorList>
    </citation>
    <scope>NUCLEOTIDE SEQUENCE</scope>
    <source>
        <strain evidence="3">ECLA1</strain>
    </source>
</reference>
<dbReference type="EMBL" id="JAWDGP010002768">
    <property type="protein sequence ID" value="KAK3780006.1"/>
    <property type="molecule type" value="Genomic_DNA"/>
</dbReference>
<gene>
    <name evidence="3" type="ORF">RRG08_011101</name>
</gene>
<feature type="chain" id="PRO_5042276758" description="Secreted protein" evidence="2">
    <location>
        <begin position="21"/>
        <end position="95"/>
    </location>
</feature>
<name>A0AAE1A3J1_9GAST</name>
<feature type="region of interest" description="Disordered" evidence="1">
    <location>
        <begin position="73"/>
        <end position="95"/>
    </location>
</feature>
<evidence type="ECO:0000256" key="1">
    <source>
        <dbReference type="SAM" id="MobiDB-lite"/>
    </source>
</evidence>
<evidence type="ECO:0008006" key="5">
    <source>
        <dbReference type="Google" id="ProtNLM"/>
    </source>
</evidence>
<keyword evidence="2" id="KW-0732">Signal</keyword>
<evidence type="ECO:0000256" key="2">
    <source>
        <dbReference type="SAM" id="SignalP"/>
    </source>
</evidence>
<comment type="caution">
    <text evidence="3">The sequence shown here is derived from an EMBL/GenBank/DDBJ whole genome shotgun (WGS) entry which is preliminary data.</text>
</comment>
<feature type="signal peptide" evidence="2">
    <location>
        <begin position="1"/>
        <end position="20"/>
    </location>
</feature>